<gene>
    <name evidence="3" type="ORF">GCM10009654_65460</name>
</gene>
<comment type="caution">
    <text evidence="3">The sequence shown here is derived from an EMBL/GenBank/DDBJ whole genome shotgun (WGS) entry which is preliminary data.</text>
</comment>
<keyword evidence="4" id="KW-1185">Reference proteome</keyword>
<evidence type="ECO:0000259" key="2">
    <source>
        <dbReference type="Pfam" id="PF13628"/>
    </source>
</evidence>
<accession>A0ABN1V8R4</accession>
<reference evidence="3 4" key="1">
    <citation type="journal article" date="2019" name="Int. J. Syst. Evol. Microbiol.">
        <title>The Global Catalogue of Microorganisms (GCM) 10K type strain sequencing project: providing services to taxonomists for standard genome sequencing and annotation.</title>
        <authorList>
            <consortium name="The Broad Institute Genomics Platform"/>
            <consortium name="The Broad Institute Genome Sequencing Center for Infectious Disease"/>
            <person name="Wu L."/>
            <person name="Ma J."/>
        </authorList>
    </citation>
    <scope>NUCLEOTIDE SEQUENCE [LARGE SCALE GENOMIC DNA]</scope>
    <source>
        <strain evidence="3 4">JCM 12696</strain>
    </source>
</reference>
<feature type="chain" id="PRO_5045429502" evidence="1">
    <location>
        <begin position="31"/>
        <end position="177"/>
    </location>
</feature>
<evidence type="ECO:0000256" key="1">
    <source>
        <dbReference type="SAM" id="SignalP"/>
    </source>
</evidence>
<keyword evidence="1" id="KW-0732">Signal</keyword>
<organism evidence="3 4">
    <name type="scientific">Streptomyces hebeiensis</name>
    <dbReference type="NCBI Taxonomy" id="229486"/>
    <lineage>
        <taxon>Bacteria</taxon>
        <taxon>Bacillati</taxon>
        <taxon>Actinomycetota</taxon>
        <taxon>Actinomycetes</taxon>
        <taxon>Kitasatosporales</taxon>
        <taxon>Streptomycetaceae</taxon>
        <taxon>Streptomyces</taxon>
    </lineage>
</organism>
<evidence type="ECO:0000313" key="4">
    <source>
        <dbReference type="Proteomes" id="UP001501371"/>
    </source>
</evidence>
<dbReference type="InterPro" id="IPR025419">
    <property type="entry name" value="DUF4142"/>
</dbReference>
<evidence type="ECO:0000313" key="3">
    <source>
        <dbReference type="EMBL" id="GAA1199820.1"/>
    </source>
</evidence>
<dbReference type="Pfam" id="PF13628">
    <property type="entry name" value="DUF4142"/>
    <property type="match status" value="1"/>
</dbReference>
<dbReference type="PANTHER" id="PTHR38593">
    <property type="entry name" value="BLR2558 PROTEIN"/>
    <property type="match status" value="1"/>
</dbReference>
<feature type="domain" description="DUF4142" evidence="2">
    <location>
        <begin position="36"/>
        <end position="170"/>
    </location>
</feature>
<dbReference type="RefSeq" id="WP_344284894.1">
    <property type="nucleotide sequence ID" value="NZ_BAAAKV010000104.1"/>
</dbReference>
<protein>
    <submittedName>
        <fullName evidence="3">DUF4142 domain-containing protein</fullName>
    </submittedName>
</protein>
<dbReference type="Proteomes" id="UP001501371">
    <property type="component" value="Unassembled WGS sequence"/>
</dbReference>
<feature type="signal peptide" evidence="1">
    <location>
        <begin position="1"/>
        <end position="30"/>
    </location>
</feature>
<dbReference type="PANTHER" id="PTHR38593:SF1">
    <property type="entry name" value="BLR2558 PROTEIN"/>
    <property type="match status" value="1"/>
</dbReference>
<name>A0ABN1V8R4_9ACTN</name>
<proteinExistence type="predicted"/>
<sequence>MIAVRRIAAAATLAALTAVAAPMAAPSALAATPGADDASFLKAIHQGNLEEIESGTNAGRDAKAACTKKVGAILVRDHTKLDIGVKELAARLGVTLPTAPSPAQQKAIAAVQAKAGTSGYDAAWLKNEDMGHVETLKLIDQEVSTGRNSQVRAAAQAARPVVARHLELIRACERKIS</sequence>
<dbReference type="EMBL" id="BAAAKV010000104">
    <property type="protein sequence ID" value="GAA1199820.1"/>
    <property type="molecule type" value="Genomic_DNA"/>
</dbReference>